<organism evidence="2 3">
    <name type="scientific">Deinococcus proteolyticus (strain ATCC 35074 / DSM 20540 / JCM 6276 / NBRC 101906 / NCIMB 13154 / VKM Ac-1939 / CCM 2703 / MRP)</name>
    <dbReference type="NCBI Taxonomy" id="693977"/>
    <lineage>
        <taxon>Bacteria</taxon>
        <taxon>Thermotogati</taxon>
        <taxon>Deinococcota</taxon>
        <taxon>Deinococci</taxon>
        <taxon>Deinococcales</taxon>
        <taxon>Deinococcaceae</taxon>
        <taxon>Deinococcus</taxon>
    </lineage>
</organism>
<dbReference type="KEGG" id="dpt:Deipr_2620"/>
<keyword evidence="3" id="KW-1185">Reference proteome</keyword>
<gene>
    <name evidence="2" type="ordered locus">Deipr_2620</name>
</gene>
<dbReference type="PANTHER" id="PTHR38590">
    <property type="entry name" value="BLL0828 PROTEIN"/>
    <property type="match status" value="1"/>
</dbReference>
<dbReference type="Pfam" id="PF04480">
    <property type="entry name" value="DUF559"/>
    <property type="match status" value="1"/>
</dbReference>
<reference evidence="3" key="1">
    <citation type="submission" date="2011-02" db="EMBL/GenBank/DDBJ databases">
        <title>The complete sequence of plasmid3 of Deinococcus proteolyticus DSM 20540.</title>
        <authorList>
            <consortium name="US DOE Joint Genome Institute (JGI-PGF)"/>
            <person name="Lucas S."/>
            <person name="Copeland A."/>
            <person name="Lapidus A."/>
            <person name="Bruce D."/>
            <person name="Goodwin L."/>
            <person name="Pitluck S."/>
            <person name="Kyrpides N."/>
            <person name="Mavromatis K."/>
            <person name="Pagani I."/>
            <person name="Ivanova N."/>
            <person name="Ovchinnikova G."/>
            <person name="Zeytun A."/>
            <person name="Detter J.C."/>
            <person name="Han C."/>
            <person name="Land M."/>
            <person name="Hauser L."/>
            <person name="Markowitz V."/>
            <person name="Cheng J.-F."/>
            <person name="Hugenholtz P."/>
            <person name="Woyke T."/>
            <person name="Wu D."/>
            <person name="Pukall R."/>
            <person name="Steenblock K."/>
            <person name="Brambilla E."/>
            <person name="Klenk H.-P."/>
            <person name="Eisen J.A."/>
        </authorList>
    </citation>
    <scope>NUCLEOTIDE SEQUENCE [LARGE SCALE GENOMIC DNA]</scope>
    <source>
        <strain evidence="3">ATCC 35074 / DSM 20540 / JCM 6276 / NBRC 101906 / NCIMB 13154 / VKM Ac-1939 / CCM 2703 / MRP</strain>
        <plasmid evidence="3">Plasmid pDEIPR03</plasmid>
    </source>
</reference>
<dbReference type="InterPro" id="IPR011335">
    <property type="entry name" value="Restrct_endonuc-II-like"/>
</dbReference>
<name>F0RR23_DEIPM</name>
<dbReference type="EMBL" id="CP002539">
    <property type="protein sequence ID" value="ADY27732.1"/>
    <property type="molecule type" value="Genomic_DNA"/>
</dbReference>
<dbReference type="PANTHER" id="PTHR38590:SF1">
    <property type="entry name" value="BLL0828 PROTEIN"/>
    <property type="match status" value="1"/>
</dbReference>
<protein>
    <recommendedName>
        <fullName evidence="1">DUF559 domain-containing protein</fullName>
    </recommendedName>
</protein>
<geneLocation type="plasmid" evidence="2 3">
    <name>pDEIPR03</name>
</geneLocation>
<dbReference type="InterPro" id="IPR047216">
    <property type="entry name" value="Endonuclease_DUF559_bact"/>
</dbReference>
<dbReference type="SUPFAM" id="SSF52980">
    <property type="entry name" value="Restriction endonuclease-like"/>
    <property type="match status" value="1"/>
</dbReference>
<dbReference type="Gene3D" id="3.40.960.10">
    <property type="entry name" value="VSR Endonuclease"/>
    <property type="match status" value="1"/>
</dbReference>
<evidence type="ECO:0000313" key="2">
    <source>
        <dbReference type="EMBL" id="ADY27732.1"/>
    </source>
</evidence>
<dbReference type="HOGENOM" id="CLU_107928_1_0_0"/>
<proteinExistence type="predicted"/>
<evidence type="ECO:0000259" key="1">
    <source>
        <dbReference type="Pfam" id="PF04480"/>
    </source>
</evidence>
<dbReference type="InterPro" id="IPR007569">
    <property type="entry name" value="DUF559"/>
</dbReference>
<dbReference type="Proteomes" id="UP000007718">
    <property type="component" value="Plasmid pDEIPR03"/>
</dbReference>
<evidence type="ECO:0000313" key="3">
    <source>
        <dbReference type="Proteomes" id="UP000007718"/>
    </source>
</evidence>
<dbReference type="eggNOG" id="COG2852">
    <property type="taxonomic scope" value="Bacteria"/>
</dbReference>
<reference evidence="2 3" key="2">
    <citation type="journal article" date="2012" name="Stand. Genomic Sci.">
        <title>Complete genome sequence of the orange-red pigmented, radioresistant Deinococcus proteolyticus type strain (MRP(T)).</title>
        <authorList>
            <person name="Copeland A."/>
            <person name="Zeytun A."/>
            <person name="Yassawong M."/>
            <person name="Nolan M."/>
            <person name="Lucas S."/>
            <person name="Hammon N."/>
            <person name="Deshpande S."/>
            <person name="Cheng J.F."/>
            <person name="Han C."/>
            <person name="Tapia R."/>
            <person name="Goodwin L.A."/>
            <person name="Pitluck S."/>
            <person name="Mavromatis K."/>
            <person name="Liolios K."/>
            <person name="Pagani I."/>
            <person name="Ivanova N."/>
            <person name="Mikhailova N."/>
            <person name="Pati A."/>
            <person name="Chen A."/>
            <person name="Palaniappan K."/>
            <person name="Land M."/>
            <person name="Hauser L."/>
            <person name="Jeffries C.D."/>
            <person name="Brambilla E.M."/>
            <person name="Rohde M."/>
            <person name="Sikorski J."/>
            <person name="Pukall R."/>
            <person name="Goker M."/>
            <person name="Detter J.C."/>
            <person name="Woyke T."/>
            <person name="Bristow J."/>
            <person name="Eisen J.A."/>
            <person name="Markowitz V."/>
            <person name="Hugenholtz P."/>
            <person name="Kyrpides N.C."/>
            <person name="Klenk H.P."/>
            <person name="Lapidus A."/>
        </authorList>
    </citation>
    <scope>NUCLEOTIDE SEQUENCE [LARGE SCALE GENOMIC DNA]</scope>
    <source>
        <strain evidence="3">ATCC 35074 / DSM 20540 / JCM 6276 / NBRC 101906 / NCIMB 13154 / VKM Ac-1939 / CCM 2703 / MRP</strain>
        <plasmid evidence="3">Plasmid pDEIPR03</plasmid>
    </source>
</reference>
<feature type="domain" description="DUF559" evidence="1">
    <location>
        <begin position="11"/>
        <end position="114"/>
    </location>
</feature>
<dbReference type="CDD" id="cd01038">
    <property type="entry name" value="Endonuclease_DUF559"/>
    <property type="match status" value="1"/>
</dbReference>
<dbReference type="AlphaFoldDB" id="F0RR23"/>
<accession>F0RR23</accession>
<sequence>MSMERFSREEQNRRARELRRNMTPEERLLWSRLRSNQMGVAFRKQQALGFYFADFVCFEKKLVVELDGSQHAGSEYDAVRDAELRARGFTVLRFWNNEVRENLEGVMERIAEALA</sequence>
<keyword evidence="2" id="KW-0614">Plasmid</keyword>